<dbReference type="EMBL" id="BKCJ010006896">
    <property type="protein sequence ID" value="GEU74494.1"/>
    <property type="molecule type" value="Genomic_DNA"/>
</dbReference>
<gene>
    <name evidence="2" type="ORF">Tci_046472</name>
</gene>
<evidence type="ECO:0000313" key="2">
    <source>
        <dbReference type="EMBL" id="GEU74494.1"/>
    </source>
</evidence>
<sequence length="347" mass="39458">MDGFDAREVQITATIDGKVKLVFEASIRRHHKLEDSDGISTLPNTEIFEQLALMRFIQIFLNKHKRLLLPHNRTYIAPTLTQKLCGNMRRASMGYTGVDILLFLTMLVQSPILQGEGSTVPVESHHIPLDEAASIGVDVRHAGAATTIYSLDAGQGSGNINKTPSMPYNLPLLRVHTLGSDEVRMQQNELMDLVTKLIDRVLSLETYLQQTMKVYSTAFTKLIMKVNKLEKIVKSTKARRRAKIVVSDDEDAAEDSSKQGRKVDEIDQDPDISLVQHDVEDLVKERFSTTEPTYDKEKELWVELKRLFEPDNDDTLWKLQRISIDKRDYDFNVGEQAVSRTIFRDGK</sequence>
<comment type="caution">
    <text evidence="2">The sequence shown here is derived from an EMBL/GenBank/DDBJ whole genome shotgun (WGS) entry which is preliminary data.</text>
</comment>
<feature type="compositionally biased region" description="Basic and acidic residues" evidence="1">
    <location>
        <begin position="255"/>
        <end position="265"/>
    </location>
</feature>
<name>A0A6L2MQ56_TANCI</name>
<feature type="region of interest" description="Disordered" evidence="1">
    <location>
        <begin position="246"/>
        <end position="265"/>
    </location>
</feature>
<dbReference type="AlphaFoldDB" id="A0A6L2MQ56"/>
<organism evidence="2">
    <name type="scientific">Tanacetum cinerariifolium</name>
    <name type="common">Dalmatian daisy</name>
    <name type="synonym">Chrysanthemum cinerariifolium</name>
    <dbReference type="NCBI Taxonomy" id="118510"/>
    <lineage>
        <taxon>Eukaryota</taxon>
        <taxon>Viridiplantae</taxon>
        <taxon>Streptophyta</taxon>
        <taxon>Embryophyta</taxon>
        <taxon>Tracheophyta</taxon>
        <taxon>Spermatophyta</taxon>
        <taxon>Magnoliopsida</taxon>
        <taxon>eudicotyledons</taxon>
        <taxon>Gunneridae</taxon>
        <taxon>Pentapetalae</taxon>
        <taxon>asterids</taxon>
        <taxon>campanulids</taxon>
        <taxon>Asterales</taxon>
        <taxon>Asteraceae</taxon>
        <taxon>Asteroideae</taxon>
        <taxon>Anthemideae</taxon>
        <taxon>Anthemidinae</taxon>
        <taxon>Tanacetum</taxon>
    </lineage>
</organism>
<protein>
    <submittedName>
        <fullName evidence="2">Uncharacterized protein</fullName>
    </submittedName>
</protein>
<accession>A0A6L2MQ56</accession>
<evidence type="ECO:0000256" key="1">
    <source>
        <dbReference type="SAM" id="MobiDB-lite"/>
    </source>
</evidence>
<proteinExistence type="predicted"/>
<reference evidence="2" key="1">
    <citation type="journal article" date="2019" name="Sci. Rep.">
        <title>Draft genome of Tanacetum cinerariifolium, the natural source of mosquito coil.</title>
        <authorList>
            <person name="Yamashiro T."/>
            <person name="Shiraishi A."/>
            <person name="Satake H."/>
            <person name="Nakayama K."/>
        </authorList>
    </citation>
    <scope>NUCLEOTIDE SEQUENCE</scope>
</reference>